<organism evidence="3 4">
    <name type="scientific">Psychromonas arctica</name>
    <dbReference type="NCBI Taxonomy" id="168275"/>
    <lineage>
        <taxon>Bacteria</taxon>
        <taxon>Pseudomonadati</taxon>
        <taxon>Pseudomonadota</taxon>
        <taxon>Gammaproteobacteria</taxon>
        <taxon>Alteromonadales</taxon>
        <taxon>Psychromonadaceae</taxon>
        <taxon>Psychromonas</taxon>
    </lineage>
</organism>
<keyword evidence="1" id="KW-0812">Transmembrane</keyword>
<keyword evidence="1" id="KW-1133">Transmembrane helix</keyword>
<dbReference type="RefSeq" id="WP_341628803.1">
    <property type="nucleotide sequence ID" value="NZ_JBAKBA010000039.1"/>
</dbReference>
<comment type="caution">
    <text evidence="3">The sequence shown here is derived from an EMBL/GenBank/DDBJ whole genome shotgun (WGS) entry which is preliminary data.</text>
</comment>
<evidence type="ECO:0000256" key="2">
    <source>
        <dbReference type="SAM" id="SignalP"/>
    </source>
</evidence>
<protein>
    <submittedName>
        <fullName evidence="3">PEP-CTERM sorting domain-containing protein</fullName>
    </submittedName>
</protein>
<reference evidence="3 4" key="1">
    <citation type="submission" date="2024-02" db="EMBL/GenBank/DDBJ databases">
        <title>Bacteria isolated from the canopy kelp, Nereocystis luetkeana.</title>
        <authorList>
            <person name="Pfister C.A."/>
            <person name="Younker I.T."/>
            <person name="Light S.H."/>
        </authorList>
    </citation>
    <scope>NUCLEOTIDE SEQUENCE [LARGE SCALE GENOMIC DNA]</scope>
    <source>
        <strain evidence="3 4">TI.2.07</strain>
    </source>
</reference>
<evidence type="ECO:0000256" key="1">
    <source>
        <dbReference type="SAM" id="Phobius"/>
    </source>
</evidence>
<feature type="signal peptide" evidence="2">
    <location>
        <begin position="1"/>
        <end position="23"/>
    </location>
</feature>
<evidence type="ECO:0000313" key="3">
    <source>
        <dbReference type="EMBL" id="MEL0660342.1"/>
    </source>
</evidence>
<dbReference type="EMBL" id="JBAKBA010000039">
    <property type="protein sequence ID" value="MEL0660342.1"/>
    <property type="molecule type" value="Genomic_DNA"/>
</dbReference>
<feature type="chain" id="PRO_5046946135" evidence="2">
    <location>
        <begin position="24"/>
        <end position="183"/>
    </location>
</feature>
<accession>A0ABU9HEK9</accession>
<evidence type="ECO:0000313" key="4">
    <source>
        <dbReference type="Proteomes" id="UP001366060"/>
    </source>
</evidence>
<proteinExistence type="predicted"/>
<keyword evidence="4" id="KW-1185">Reference proteome</keyword>
<gene>
    <name evidence="3" type="ORF">V6255_14480</name>
</gene>
<dbReference type="Proteomes" id="UP001366060">
    <property type="component" value="Unassembled WGS sequence"/>
</dbReference>
<name>A0ABU9HEK9_9GAMM</name>
<dbReference type="NCBIfam" id="TIGR02595">
    <property type="entry name" value="PEP_CTERM"/>
    <property type="match status" value="1"/>
</dbReference>
<keyword evidence="1" id="KW-0472">Membrane</keyword>
<dbReference type="InterPro" id="IPR013424">
    <property type="entry name" value="Ice-binding_C"/>
</dbReference>
<feature type="transmembrane region" description="Helical" evidence="1">
    <location>
        <begin position="157"/>
        <end position="176"/>
    </location>
</feature>
<sequence>MKKFITLITSSFLLFLATSSAYATPIEGVIRFTGSATVTGTYPTISSIAFTDTYVSLTDANVTGDFDGLEGWAATFTDYTFGDSLPYVLWAVDSFTFTATNFSIDSLNPALGGGLTGTISGSGFLTSTDPLLDTTSGLWAITGELLNGQVSFSATTVPAPAGAALLGLSLLGFGFARRNKKAK</sequence>
<keyword evidence="2" id="KW-0732">Signal</keyword>